<comment type="caution">
    <text evidence="2">The sequence shown here is derived from an EMBL/GenBank/DDBJ whole genome shotgun (WGS) entry which is preliminary data.</text>
</comment>
<evidence type="ECO:0000256" key="1">
    <source>
        <dbReference type="SAM" id="MobiDB-lite"/>
    </source>
</evidence>
<proteinExistence type="predicted"/>
<organism evidence="2 3">
    <name type="scientific">Parelaphostrongylus tenuis</name>
    <name type="common">Meningeal worm</name>
    <dbReference type="NCBI Taxonomy" id="148309"/>
    <lineage>
        <taxon>Eukaryota</taxon>
        <taxon>Metazoa</taxon>
        <taxon>Ecdysozoa</taxon>
        <taxon>Nematoda</taxon>
        <taxon>Chromadorea</taxon>
        <taxon>Rhabditida</taxon>
        <taxon>Rhabditina</taxon>
        <taxon>Rhabditomorpha</taxon>
        <taxon>Strongyloidea</taxon>
        <taxon>Metastrongylidae</taxon>
        <taxon>Parelaphostrongylus</taxon>
    </lineage>
</organism>
<dbReference type="Proteomes" id="UP001196413">
    <property type="component" value="Unassembled WGS sequence"/>
</dbReference>
<dbReference type="EMBL" id="JAHQIW010000303">
    <property type="protein sequence ID" value="KAJ1347339.1"/>
    <property type="molecule type" value="Genomic_DNA"/>
</dbReference>
<evidence type="ECO:0000313" key="3">
    <source>
        <dbReference type="Proteomes" id="UP001196413"/>
    </source>
</evidence>
<name>A0AAD5MNH4_PARTN</name>
<reference evidence="2" key="1">
    <citation type="submission" date="2021-06" db="EMBL/GenBank/DDBJ databases">
        <title>Parelaphostrongylus tenuis whole genome reference sequence.</title>
        <authorList>
            <person name="Garwood T.J."/>
            <person name="Larsen P.A."/>
            <person name="Fountain-Jones N.M."/>
            <person name="Garbe J.R."/>
            <person name="Macchietto M.G."/>
            <person name="Kania S.A."/>
            <person name="Gerhold R.W."/>
            <person name="Richards J.E."/>
            <person name="Wolf T.M."/>
        </authorList>
    </citation>
    <scope>NUCLEOTIDE SEQUENCE</scope>
    <source>
        <strain evidence="2">MNPRO001-30</strain>
        <tissue evidence="2">Meninges</tissue>
    </source>
</reference>
<gene>
    <name evidence="2" type="ORF">KIN20_002375</name>
</gene>
<keyword evidence="3" id="KW-1185">Reference proteome</keyword>
<sequence length="51" mass="5417">MSALISAQMTSPSDELAAIYRGKVKSRELDEGPASEAARKPLLSKTDGLPE</sequence>
<evidence type="ECO:0000313" key="2">
    <source>
        <dbReference type="EMBL" id="KAJ1347339.1"/>
    </source>
</evidence>
<feature type="region of interest" description="Disordered" evidence="1">
    <location>
        <begin position="26"/>
        <end position="51"/>
    </location>
</feature>
<protein>
    <submittedName>
        <fullName evidence="2">Uncharacterized protein</fullName>
    </submittedName>
</protein>
<dbReference type="AlphaFoldDB" id="A0AAD5MNH4"/>
<accession>A0AAD5MNH4</accession>